<keyword evidence="4" id="KW-0067">ATP-binding</keyword>
<dbReference type="InterPro" id="IPR027417">
    <property type="entry name" value="P-loop_NTPase"/>
</dbReference>
<keyword evidence="5" id="KW-1278">Translocase</keyword>
<sequence>MTNISAFRGEKLVLKKVNFSLSSGESLIIKGPNGAGKSTLLRLLAGLRSVDAGQITWNNQNIAEYSYEHSQNIAWLSHQDSLKPALTVKENLQLTSQIYKTDLYAALKTVNLTHMADIPTRMLSAGQKRRTALARILLKPAQLWLLDEPSVGLDQETIQQLGCIFENFNQQGGMIITTTHVPLPLQNSKVLHLTPPTSMASAL</sequence>
<dbReference type="Pfam" id="PF00005">
    <property type="entry name" value="ABC_tran"/>
    <property type="match status" value="1"/>
</dbReference>
<dbReference type="Proteomes" id="UP000194946">
    <property type="component" value="Unassembled WGS sequence"/>
</dbReference>
<dbReference type="EMBL" id="JOPB01000008">
    <property type="protein sequence ID" value="OUI78018.1"/>
    <property type="molecule type" value="Genomic_DNA"/>
</dbReference>
<dbReference type="InterPro" id="IPR003593">
    <property type="entry name" value="AAA+_ATPase"/>
</dbReference>
<evidence type="ECO:0000313" key="9">
    <source>
        <dbReference type="Proteomes" id="UP000194946"/>
    </source>
</evidence>
<dbReference type="GO" id="GO:0016887">
    <property type="term" value="F:ATP hydrolysis activity"/>
    <property type="evidence" value="ECO:0007669"/>
    <property type="project" value="InterPro"/>
</dbReference>
<evidence type="ECO:0000256" key="3">
    <source>
        <dbReference type="ARBA" id="ARBA00022748"/>
    </source>
</evidence>
<protein>
    <submittedName>
        <fullName evidence="8">Cytochrome C biogenesis protein CcmA</fullName>
    </submittedName>
</protein>
<evidence type="ECO:0000256" key="5">
    <source>
        <dbReference type="ARBA" id="ARBA00022967"/>
    </source>
</evidence>
<keyword evidence="3" id="KW-0201">Cytochrome c-type biogenesis</keyword>
<organism evidence="8 9">
    <name type="scientific">Commensalibacter intestini</name>
    <dbReference type="NCBI Taxonomy" id="479936"/>
    <lineage>
        <taxon>Bacteria</taxon>
        <taxon>Pseudomonadati</taxon>
        <taxon>Pseudomonadota</taxon>
        <taxon>Alphaproteobacteria</taxon>
        <taxon>Acetobacterales</taxon>
        <taxon>Acetobacteraceae</taxon>
    </lineage>
</organism>
<evidence type="ECO:0000256" key="1">
    <source>
        <dbReference type="ARBA" id="ARBA00022448"/>
    </source>
</evidence>
<dbReference type="GO" id="GO:0005524">
    <property type="term" value="F:ATP binding"/>
    <property type="evidence" value="ECO:0007669"/>
    <property type="project" value="UniProtKB-KW"/>
</dbReference>
<evidence type="ECO:0000256" key="4">
    <source>
        <dbReference type="ARBA" id="ARBA00022840"/>
    </source>
</evidence>
<dbReference type="PANTHER" id="PTHR43499">
    <property type="entry name" value="ABC TRANSPORTER I FAMILY MEMBER 1"/>
    <property type="match status" value="1"/>
</dbReference>
<dbReference type="GO" id="GO:0017004">
    <property type="term" value="P:cytochrome complex assembly"/>
    <property type="evidence" value="ECO:0007669"/>
    <property type="project" value="UniProtKB-KW"/>
</dbReference>
<keyword evidence="1" id="KW-0813">Transport</keyword>
<keyword evidence="9" id="KW-1185">Reference proteome</keyword>
<evidence type="ECO:0000259" key="7">
    <source>
        <dbReference type="PROSITE" id="PS50893"/>
    </source>
</evidence>
<dbReference type="InterPro" id="IPR003439">
    <property type="entry name" value="ABC_transporter-like_ATP-bd"/>
</dbReference>
<evidence type="ECO:0000256" key="2">
    <source>
        <dbReference type="ARBA" id="ARBA00022741"/>
    </source>
</evidence>
<dbReference type="NCBIfam" id="TIGR01189">
    <property type="entry name" value="ccmA"/>
    <property type="match status" value="1"/>
</dbReference>
<dbReference type="PANTHER" id="PTHR43499:SF1">
    <property type="entry name" value="ABC TRANSPORTER I FAMILY MEMBER 1"/>
    <property type="match status" value="1"/>
</dbReference>
<proteinExistence type="predicted"/>
<dbReference type="Gene3D" id="3.40.50.300">
    <property type="entry name" value="P-loop containing nucleotide triphosphate hydrolases"/>
    <property type="match status" value="1"/>
</dbReference>
<evidence type="ECO:0000256" key="6">
    <source>
        <dbReference type="ARBA" id="ARBA00023136"/>
    </source>
</evidence>
<evidence type="ECO:0000313" key="8">
    <source>
        <dbReference type="EMBL" id="OUI78018.1"/>
    </source>
</evidence>
<name>A0A251ZTM8_9PROT</name>
<dbReference type="GO" id="GO:0022857">
    <property type="term" value="F:transmembrane transporter activity"/>
    <property type="evidence" value="ECO:0007669"/>
    <property type="project" value="InterPro"/>
</dbReference>
<accession>A0A251ZTM8</accession>
<dbReference type="NCBIfam" id="NF010061">
    <property type="entry name" value="PRK13538.1"/>
    <property type="match status" value="1"/>
</dbReference>
<dbReference type="SMART" id="SM00382">
    <property type="entry name" value="AAA"/>
    <property type="match status" value="1"/>
</dbReference>
<dbReference type="PROSITE" id="PS50893">
    <property type="entry name" value="ABC_TRANSPORTER_2"/>
    <property type="match status" value="1"/>
</dbReference>
<dbReference type="InterPro" id="IPR005895">
    <property type="entry name" value="ABC_transptr_haem_export_CcmA"/>
</dbReference>
<gene>
    <name evidence="8" type="ORF">HK18_10750</name>
</gene>
<dbReference type="AlphaFoldDB" id="A0A251ZTM8"/>
<dbReference type="SUPFAM" id="SSF52540">
    <property type="entry name" value="P-loop containing nucleoside triphosphate hydrolases"/>
    <property type="match status" value="1"/>
</dbReference>
<comment type="caution">
    <text evidence="8">The sequence shown here is derived from an EMBL/GenBank/DDBJ whole genome shotgun (WGS) entry which is preliminary data.</text>
</comment>
<keyword evidence="2" id="KW-0547">Nucleotide-binding</keyword>
<keyword evidence="6" id="KW-0472">Membrane</keyword>
<reference evidence="9" key="1">
    <citation type="submission" date="2014-06" db="EMBL/GenBank/DDBJ databases">
        <authorList>
            <person name="Winans N.J."/>
            <person name="Newell P.D."/>
            <person name="Douglas A.E."/>
        </authorList>
    </citation>
    <scope>NUCLEOTIDE SEQUENCE [LARGE SCALE GENOMIC DNA]</scope>
    <source>
        <strain evidence="9">DmL_052</strain>
    </source>
</reference>
<feature type="domain" description="ABC transporter" evidence="7">
    <location>
        <begin position="1"/>
        <end position="203"/>
    </location>
</feature>